<evidence type="ECO:0000256" key="1">
    <source>
        <dbReference type="SAM" id="Phobius"/>
    </source>
</evidence>
<evidence type="ECO:0000313" key="3">
    <source>
        <dbReference type="Proteomes" id="UP000746690"/>
    </source>
</evidence>
<sequence>MEDKFYIAIITAIFALTTAIVQLIITRKNAVKIETLKSKLDISKTYSEELIKAYADSFFDNFQDELNFLKDYLKELQLHKEYLRDIIKYPDEYSANTTKEALLERQRTIIDLYSKSQLSISESTQKKAHYLKNLIIESTEITVEFLKVKDQEKKTLLLNILDELNKEHQDLRQIAKDELNNLFKSIDSHVNKKIEHRV</sequence>
<keyword evidence="1" id="KW-1133">Transmembrane helix</keyword>
<evidence type="ECO:0000313" key="2">
    <source>
        <dbReference type="EMBL" id="NMH87876.1"/>
    </source>
</evidence>
<dbReference type="Proteomes" id="UP000746690">
    <property type="component" value="Unassembled WGS sequence"/>
</dbReference>
<organism evidence="2 3">
    <name type="scientific">Flavivirga algicola</name>
    <dbReference type="NCBI Taxonomy" id="2729136"/>
    <lineage>
        <taxon>Bacteria</taxon>
        <taxon>Pseudomonadati</taxon>
        <taxon>Bacteroidota</taxon>
        <taxon>Flavobacteriia</taxon>
        <taxon>Flavobacteriales</taxon>
        <taxon>Flavobacteriaceae</taxon>
        <taxon>Flavivirga</taxon>
    </lineage>
</organism>
<feature type="transmembrane region" description="Helical" evidence="1">
    <location>
        <begin position="6"/>
        <end position="25"/>
    </location>
</feature>
<comment type="caution">
    <text evidence="2">The sequence shown here is derived from an EMBL/GenBank/DDBJ whole genome shotgun (WGS) entry which is preliminary data.</text>
</comment>
<protein>
    <submittedName>
        <fullName evidence="2">Uncharacterized protein</fullName>
    </submittedName>
</protein>
<keyword evidence="1" id="KW-0812">Transmembrane</keyword>
<reference evidence="2 3" key="1">
    <citation type="submission" date="2020-04" db="EMBL/GenBank/DDBJ databases">
        <title>A Flavivirga sp. nov.</title>
        <authorList>
            <person name="Sun X."/>
        </authorList>
    </citation>
    <scope>NUCLEOTIDE SEQUENCE [LARGE SCALE GENOMIC DNA]</scope>
    <source>
        <strain evidence="2 3">Y03</strain>
    </source>
</reference>
<keyword evidence="3" id="KW-1185">Reference proteome</keyword>
<accession>A0ABX1RXL8</accession>
<name>A0ABX1RXL8_9FLAO</name>
<dbReference type="EMBL" id="JABBHF010000005">
    <property type="protein sequence ID" value="NMH87876.1"/>
    <property type="molecule type" value="Genomic_DNA"/>
</dbReference>
<proteinExistence type="predicted"/>
<keyword evidence="1" id="KW-0472">Membrane</keyword>
<gene>
    <name evidence="2" type="ORF">HHX25_10190</name>
</gene>
<dbReference type="RefSeq" id="WP_169672792.1">
    <property type="nucleotide sequence ID" value="NZ_JABBHF010000005.1"/>
</dbReference>